<feature type="transmembrane region" description="Helical" evidence="6">
    <location>
        <begin position="103"/>
        <end position="123"/>
    </location>
</feature>
<feature type="domain" description="Cytochrome b561 bacterial/Ni-hydrogenase" evidence="7">
    <location>
        <begin position="6"/>
        <end position="185"/>
    </location>
</feature>
<keyword evidence="9" id="KW-1185">Reference proteome</keyword>
<evidence type="ECO:0000256" key="6">
    <source>
        <dbReference type="SAM" id="Phobius"/>
    </source>
</evidence>
<dbReference type="GO" id="GO:0005886">
    <property type="term" value="C:plasma membrane"/>
    <property type="evidence" value="ECO:0007669"/>
    <property type="project" value="UniProtKB-SubCell"/>
</dbReference>
<dbReference type="GO" id="GO:0020037">
    <property type="term" value="F:heme binding"/>
    <property type="evidence" value="ECO:0007669"/>
    <property type="project" value="TreeGrafter"/>
</dbReference>
<comment type="subcellular location">
    <subcellularLocation>
        <location evidence="1">Cell membrane</location>
        <topology evidence="1">Multi-pass membrane protein</topology>
    </subcellularLocation>
</comment>
<evidence type="ECO:0000256" key="3">
    <source>
        <dbReference type="ARBA" id="ARBA00022692"/>
    </source>
</evidence>
<dbReference type="Pfam" id="PF01292">
    <property type="entry name" value="Ni_hydr_CYTB"/>
    <property type="match status" value="1"/>
</dbReference>
<evidence type="ECO:0000313" key="9">
    <source>
        <dbReference type="Proteomes" id="UP000288395"/>
    </source>
</evidence>
<dbReference type="Gene3D" id="1.20.950.20">
    <property type="entry name" value="Transmembrane di-heme cytochromes, Chain C"/>
    <property type="match status" value="1"/>
</dbReference>
<dbReference type="RefSeq" id="WP_126766511.1">
    <property type="nucleotide sequence ID" value="NZ_PIPJ01000002.1"/>
</dbReference>
<dbReference type="PANTHER" id="PTHR30485">
    <property type="entry name" value="NI/FE-HYDROGENASE 1 B-TYPE CYTOCHROME SUBUNIT"/>
    <property type="match status" value="1"/>
</dbReference>
<proteinExistence type="predicted"/>
<organism evidence="8 9">
    <name type="scientific">Aliidiomarina iranensis</name>
    <dbReference type="NCBI Taxonomy" id="1434071"/>
    <lineage>
        <taxon>Bacteria</taxon>
        <taxon>Pseudomonadati</taxon>
        <taxon>Pseudomonadota</taxon>
        <taxon>Gammaproteobacteria</taxon>
        <taxon>Alteromonadales</taxon>
        <taxon>Idiomarinaceae</taxon>
        <taxon>Aliidiomarina</taxon>
    </lineage>
</organism>
<evidence type="ECO:0000256" key="2">
    <source>
        <dbReference type="ARBA" id="ARBA00022475"/>
    </source>
</evidence>
<feature type="transmembrane region" description="Helical" evidence="6">
    <location>
        <begin position="12"/>
        <end position="28"/>
    </location>
</feature>
<dbReference type="OrthoDB" id="196472at2"/>
<dbReference type="GO" id="GO:0009055">
    <property type="term" value="F:electron transfer activity"/>
    <property type="evidence" value="ECO:0007669"/>
    <property type="project" value="InterPro"/>
</dbReference>
<dbReference type="PANTHER" id="PTHR30485:SF2">
    <property type="entry name" value="BLL0597 PROTEIN"/>
    <property type="match status" value="1"/>
</dbReference>
<evidence type="ECO:0000313" key="8">
    <source>
        <dbReference type="EMBL" id="RUO22660.1"/>
    </source>
</evidence>
<dbReference type="AlphaFoldDB" id="A0A432W0W1"/>
<protein>
    <recommendedName>
        <fullName evidence="7">Cytochrome b561 bacterial/Ni-hydrogenase domain-containing protein</fullName>
    </recommendedName>
</protein>
<feature type="transmembrane region" description="Helical" evidence="6">
    <location>
        <begin position="202"/>
        <end position="220"/>
    </location>
</feature>
<evidence type="ECO:0000256" key="1">
    <source>
        <dbReference type="ARBA" id="ARBA00004651"/>
    </source>
</evidence>
<keyword evidence="2" id="KW-1003">Cell membrane</keyword>
<gene>
    <name evidence="8" type="ORF">CWE08_05710</name>
</gene>
<dbReference type="EMBL" id="PIPJ01000002">
    <property type="protein sequence ID" value="RUO22660.1"/>
    <property type="molecule type" value="Genomic_DNA"/>
</dbReference>
<sequence length="221" mass="24564">MVIKLWDGFIRGFHWLLVVVLAGLWYTGGSVDYLEINDTVIEFVDVHHKLGLIMLALILTRIIWGVVGSQPARFSTFLKGPKAIIGYIKSPFSKEHLTHNPGGGIIVVIMLAMLLAQAITGLFSDDAIFFRGPLASTVSNDVVRLLTSYHKQAFDFILAIIALHIVAIFVYLLMKKNLISPMITGKKAITSSATEALKQRHGGYGFILLAVNLIWIFWWLG</sequence>
<accession>A0A432W0W1</accession>
<evidence type="ECO:0000259" key="7">
    <source>
        <dbReference type="Pfam" id="PF01292"/>
    </source>
</evidence>
<dbReference type="InterPro" id="IPR011577">
    <property type="entry name" value="Cyt_b561_bac/Ni-Hgenase"/>
</dbReference>
<comment type="caution">
    <text evidence="8">The sequence shown here is derived from an EMBL/GenBank/DDBJ whole genome shotgun (WGS) entry which is preliminary data.</text>
</comment>
<feature type="transmembrane region" description="Helical" evidence="6">
    <location>
        <begin position="153"/>
        <end position="174"/>
    </location>
</feature>
<dbReference type="SUPFAM" id="SSF81342">
    <property type="entry name" value="Transmembrane di-heme cytochromes"/>
    <property type="match status" value="1"/>
</dbReference>
<keyword evidence="4 6" id="KW-1133">Transmembrane helix</keyword>
<feature type="transmembrane region" description="Helical" evidence="6">
    <location>
        <begin position="48"/>
        <end position="67"/>
    </location>
</feature>
<reference evidence="9" key="1">
    <citation type="journal article" date="2018" name="Front. Microbiol.">
        <title>Genome-Based Analysis Reveals the Taxonomy and Diversity of the Family Idiomarinaceae.</title>
        <authorList>
            <person name="Liu Y."/>
            <person name="Lai Q."/>
            <person name="Shao Z."/>
        </authorList>
    </citation>
    <scope>NUCLEOTIDE SEQUENCE [LARGE SCALE GENOMIC DNA]</scope>
    <source>
        <strain evidence="9">GBPy7</strain>
    </source>
</reference>
<evidence type="ECO:0000256" key="5">
    <source>
        <dbReference type="ARBA" id="ARBA00023136"/>
    </source>
</evidence>
<keyword evidence="3 6" id="KW-0812">Transmembrane</keyword>
<name>A0A432W0W1_9GAMM</name>
<evidence type="ECO:0000256" key="4">
    <source>
        <dbReference type="ARBA" id="ARBA00022989"/>
    </source>
</evidence>
<keyword evidence="5 6" id="KW-0472">Membrane</keyword>
<dbReference type="Proteomes" id="UP000288395">
    <property type="component" value="Unassembled WGS sequence"/>
</dbReference>
<dbReference type="InterPro" id="IPR016174">
    <property type="entry name" value="Di-haem_cyt_TM"/>
</dbReference>
<dbReference type="InterPro" id="IPR051542">
    <property type="entry name" value="Hydrogenase_cytochrome"/>
</dbReference>
<dbReference type="GO" id="GO:0022904">
    <property type="term" value="P:respiratory electron transport chain"/>
    <property type="evidence" value="ECO:0007669"/>
    <property type="project" value="InterPro"/>
</dbReference>